<comment type="caution">
    <text evidence="1">The sequence shown here is derived from an EMBL/GenBank/DDBJ whole genome shotgun (WGS) entry which is preliminary data.</text>
</comment>
<dbReference type="EMBL" id="JAUTBA010000001">
    <property type="protein sequence ID" value="MDQ1151504.1"/>
    <property type="molecule type" value="Genomic_DNA"/>
</dbReference>
<keyword evidence="2" id="KW-1185">Reference proteome</keyword>
<proteinExistence type="predicted"/>
<evidence type="ECO:0000313" key="1">
    <source>
        <dbReference type="EMBL" id="MDQ1151504.1"/>
    </source>
</evidence>
<protein>
    <submittedName>
        <fullName evidence="1">Uncharacterized protein</fullName>
    </submittedName>
</protein>
<dbReference type="Proteomes" id="UP001244640">
    <property type="component" value="Unassembled WGS sequence"/>
</dbReference>
<evidence type="ECO:0000313" key="2">
    <source>
        <dbReference type="Proteomes" id="UP001244640"/>
    </source>
</evidence>
<reference evidence="1 2" key="1">
    <citation type="submission" date="2023-07" db="EMBL/GenBank/DDBJ databases">
        <title>Functional and genomic diversity of the sorghum phyllosphere microbiome.</title>
        <authorList>
            <person name="Shade A."/>
        </authorList>
    </citation>
    <scope>NUCLEOTIDE SEQUENCE [LARGE SCALE GENOMIC DNA]</scope>
    <source>
        <strain evidence="1 2">SORGH_AS_0892</strain>
    </source>
</reference>
<gene>
    <name evidence="1" type="ORF">QE382_003488</name>
</gene>
<accession>A0ABU0U9I8</accession>
<name>A0ABU0U9I8_9SPHI</name>
<organism evidence="1 2">
    <name type="scientific">Sphingobacterium zeae</name>
    <dbReference type="NCBI Taxonomy" id="1776859"/>
    <lineage>
        <taxon>Bacteria</taxon>
        <taxon>Pseudomonadati</taxon>
        <taxon>Bacteroidota</taxon>
        <taxon>Sphingobacteriia</taxon>
        <taxon>Sphingobacteriales</taxon>
        <taxon>Sphingobacteriaceae</taxon>
        <taxon>Sphingobacterium</taxon>
    </lineage>
</organism>
<sequence length="38" mass="4486">MNDLQLQNYKIYFKNLSENAIDPRNTSVDEHQGVMLFV</sequence>